<dbReference type="Gene3D" id="3.40.190.10">
    <property type="entry name" value="Periplasmic binding protein-like II"/>
    <property type="match status" value="2"/>
</dbReference>
<reference evidence="1" key="1">
    <citation type="submission" date="2020-07" db="EMBL/GenBank/DDBJ databases">
        <title>Huge and variable diversity of episymbiotic CPR bacteria and DPANN archaea in groundwater ecosystems.</title>
        <authorList>
            <person name="He C.Y."/>
            <person name="Keren R."/>
            <person name="Whittaker M."/>
            <person name="Farag I.F."/>
            <person name="Doudna J."/>
            <person name="Cate J.H.D."/>
            <person name="Banfield J.F."/>
        </authorList>
    </citation>
    <scope>NUCLEOTIDE SEQUENCE</scope>
    <source>
        <strain evidence="1">NC_groundwater_1370_Ag_S-0.2um_69_93</strain>
    </source>
</reference>
<evidence type="ECO:0000313" key="2">
    <source>
        <dbReference type="Proteomes" id="UP000752292"/>
    </source>
</evidence>
<proteinExistence type="predicted"/>
<accession>A0A932ZVJ9</accession>
<organism evidence="1 2">
    <name type="scientific">Tectimicrobiota bacterium</name>
    <dbReference type="NCBI Taxonomy" id="2528274"/>
    <lineage>
        <taxon>Bacteria</taxon>
        <taxon>Pseudomonadati</taxon>
        <taxon>Nitrospinota/Tectimicrobiota group</taxon>
        <taxon>Candidatus Tectimicrobiota</taxon>
    </lineage>
</organism>
<dbReference type="InterPro" id="IPR011852">
    <property type="entry name" value="TRAP_TAXI"/>
</dbReference>
<dbReference type="Pfam" id="PF16868">
    <property type="entry name" value="NMT1_3"/>
    <property type="match status" value="1"/>
</dbReference>
<dbReference type="NCBIfam" id="TIGR02122">
    <property type="entry name" value="TRAP_TAXI"/>
    <property type="match status" value="1"/>
</dbReference>
<dbReference type="AlphaFoldDB" id="A0A932ZVJ9"/>
<dbReference type="SUPFAM" id="SSF53850">
    <property type="entry name" value="Periplasmic binding protein-like II"/>
    <property type="match status" value="1"/>
</dbReference>
<name>A0A932ZVJ9_UNCTE</name>
<evidence type="ECO:0000313" key="1">
    <source>
        <dbReference type="EMBL" id="MBI4252408.1"/>
    </source>
</evidence>
<dbReference type="EMBL" id="JACQRX010000353">
    <property type="protein sequence ID" value="MBI4252408.1"/>
    <property type="molecule type" value="Genomic_DNA"/>
</dbReference>
<sequence length="330" mass="35482">MRRGFKAACLWAIVLAVGLWGWGAAEAATKRITLLGGQVGGAWNPWASAMSVDFSKSIPGLNVSSEAGTGSPENVRRVHRGEVETGFGFSSDIYEAWRGAGIFKTPHTNLRAISKLFGAVTHLIVLAKSDIKKLDDIAGKSIAMGGPNSGSALTFERLTRQAGLWGKFKPVFLGGGKAASAIGDGHVAAFNWSPGMGDRLITQIAVTNPSRLIDLHAAAEKSGFYKKYPYYSPRAIPAGTYKGIDQPVPTFQQTTVWNVNKDLPPDVVYQMIKRMYSPEAKAFLSNAIGRVFQEMTVGSAFSGVTIPLHPGAERFWKEKGVAIPKEIAAR</sequence>
<gene>
    <name evidence="1" type="ORF">HY618_08100</name>
</gene>
<comment type="caution">
    <text evidence="1">The sequence shown here is derived from an EMBL/GenBank/DDBJ whole genome shotgun (WGS) entry which is preliminary data.</text>
</comment>
<dbReference type="CDD" id="cd13520">
    <property type="entry name" value="PBP2_TAXI_TRAP"/>
    <property type="match status" value="1"/>
</dbReference>
<dbReference type="Proteomes" id="UP000752292">
    <property type="component" value="Unassembled WGS sequence"/>
</dbReference>
<dbReference type="PANTHER" id="PTHR42941">
    <property type="entry name" value="SLL1037 PROTEIN"/>
    <property type="match status" value="1"/>
</dbReference>
<protein>
    <submittedName>
        <fullName evidence="1">TAXI family TRAP transporter solute-binding subunit</fullName>
    </submittedName>
</protein>
<dbReference type="PANTHER" id="PTHR42941:SF1">
    <property type="entry name" value="SLL1037 PROTEIN"/>
    <property type="match status" value="1"/>
</dbReference>